<evidence type="ECO:0000259" key="11">
    <source>
        <dbReference type="Pfam" id="PF09334"/>
    </source>
</evidence>
<dbReference type="AlphaFoldDB" id="A0A4V4NF64"/>
<dbReference type="GO" id="GO:0005524">
    <property type="term" value="F:ATP binding"/>
    <property type="evidence" value="ECO:0007669"/>
    <property type="project" value="UniProtKB-KW"/>
</dbReference>
<dbReference type="EMBL" id="SELW01000657">
    <property type="protein sequence ID" value="TID14966.1"/>
    <property type="molecule type" value="Genomic_DNA"/>
</dbReference>
<dbReference type="InterPro" id="IPR014729">
    <property type="entry name" value="Rossmann-like_a/b/a_fold"/>
</dbReference>
<keyword evidence="5 10" id="KW-0067">ATP-binding</keyword>
<dbReference type="EC" id="6.1.1.10" evidence="2"/>
<dbReference type="Gene3D" id="1.10.730.10">
    <property type="entry name" value="Isoleucyl-tRNA Synthetase, Domain 1"/>
    <property type="match status" value="1"/>
</dbReference>
<dbReference type="Proteomes" id="UP000307173">
    <property type="component" value="Unassembled WGS sequence"/>
</dbReference>
<organism evidence="12 13">
    <name type="scientific">Pichia inconspicua</name>
    <dbReference type="NCBI Taxonomy" id="52247"/>
    <lineage>
        <taxon>Eukaryota</taxon>
        <taxon>Fungi</taxon>
        <taxon>Dikarya</taxon>
        <taxon>Ascomycota</taxon>
        <taxon>Saccharomycotina</taxon>
        <taxon>Pichiomycetes</taxon>
        <taxon>Pichiales</taxon>
        <taxon>Pichiaceae</taxon>
        <taxon>Pichia</taxon>
    </lineage>
</organism>
<evidence type="ECO:0000256" key="1">
    <source>
        <dbReference type="ARBA" id="ARBA00005594"/>
    </source>
</evidence>
<dbReference type="Pfam" id="PF09334">
    <property type="entry name" value="tRNA-synt_1g"/>
    <property type="match status" value="1"/>
</dbReference>
<evidence type="ECO:0000256" key="2">
    <source>
        <dbReference type="ARBA" id="ARBA00012838"/>
    </source>
</evidence>
<evidence type="ECO:0000256" key="6">
    <source>
        <dbReference type="ARBA" id="ARBA00022917"/>
    </source>
</evidence>
<name>A0A4V4NF64_9ASCO</name>
<comment type="similarity">
    <text evidence="1 10">Belongs to the class-I aminoacyl-tRNA synthetase family.</text>
</comment>
<dbReference type="GO" id="GO:0004825">
    <property type="term" value="F:methionine-tRNA ligase activity"/>
    <property type="evidence" value="ECO:0007669"/>
    <property type="project" value="UniProtKB-EC"/>
</dbReference>
<dbReference type="PANTHER" id="PTHR43326">
    <property type="entry name" value="METHIONYL-TRNA SYNTHETASE"/>
    <property type="match status" value="1"/>
</dbReference>
<dbReference type="InterPro" id="IPR015413">
    <property type="entry name" value="Methionyl/Leucyl_tRNA_Synth"/>
</dbReference>
<dbReference type="SUPFAM" id="SSF52374">
    <property type="entry name" value="Nucleotidylyl transferase"/>
    <property type="match status" value="1"/>
</dbReference>
<dbReference type="Gene3D" id="2.170.220.10">
    <property type="match status" value="1"/>
</dbReference>
<feature type="domain" description="Methionyl/Leucyl tRNA synthetase" evidence="11">
    <location>
        <begin position="10"/>
        <end position="369"/>
    </location>
</feature>
<dbReference type="InterPro" id="IPR014758">
    <property type="entry name" value="Met-tRNA_synth"/>
</dbReference>
<dbReference type="SUPFAM" id="SSF47323">
    <property type="entry name" value="Anticodon-binding domain of a subclass of class I aminoacyl-tRNA synthetases"/>
    <property type="match status" value="1"/>
</dbReference>
<sequence>MKQLSKLAVYTTTPIFYVKAKPHLGHFYSMTLADVRNRWCSLNGRDTFFTTGTDEHGLKVQNAAAAANKDPKSFCDDLAQQFKDLAKLGNIKYDRFIRTTDPDHYVAVNKFWKSVEANNYIYKGLHSGWYSVSDETFFTESDIMEAVDEKSGKKIMVSKETLNEVVHQSEDNYFFKLSEFQGKLLQLLEANPEFIKPRKYYDFIINELKSRKLDDLSISRSSSRLQWGIPVPNDDSQKIYVWFDALVNYLTSEGYPLAKEMPQPTHLIGKDIIKFHCIFWPAFLMAANIQLPKQIFVHGHWLMGGRKMSKSRGNVADPVKISNYYGTDALRLFMMKYSVLDSDGDYNEETLNNLRSEFIDKFCNLMIRSLSKNFSIQRALQRLKSEKFSSLLDQVNDSEFKKYLLNIEKEVNNLKDDIDDDLTNFNMHKAVQKIFNLAPMINGLFDKYEPWKLKVSTDDKPSVSNLKQLKQDLIIFTALDSLRVILILLSPITPDYSRILLDRMKVDNSRRTIEYSIMGSDLKYGKDAVFKKGQPVPLTKLSILQ</sequence>
<dbReference type="STRING" id="52247.A0A4V4NF64"/>
<comment type="caution">
    <text evidence="12">The sequence shown here is derived from an EMBL/GenBank/DDBJ whole genome shotgun (WGS) entry which is preliminary data.</text>
</comment>
<dbReference type="InterPro" id="IPR009080">
    <property type="entry name" value="tRNAsynth_Ia_anticodon-bd"/>
</dbReference>
<evidence type="ECO:0000256" key="3">
    <source>
        <dbReference type="ARBA" id="ARBA00022598"/>
    </source>
</evidence>
<dbReference type="OrthoDB" id="24670at2759"/>
<dbReference type="CDD" id="cd00814">
    <property type="entry name" value="MetRS_core"/>
    <property type="match status" value="1"/>
</dbReference>
<evidence type="ECO:0000256" key="10">
    <source>
        <dbReference type="RuleBase" id="RU363039"/>
    </source>
</evidence>
<keyword evidence="4 10" id="KW-0547">Nucleotide-binding</keyword>
<dbReference type="InterPro" id="IPR033911">
    <property type="entry name" value="MetRS_core"/>
</dbReference>
<dbReference type="PANTHER" id="PTHR43326:SF1">
    <property type="entry name" value="METHIONINE--TRNA LIGASE, MITOCHONDRIAL"/>
    <property type="match status" value="1"/>
</dbReference>
<keyword evidence="13" id="KW-1185">Reference proteome</keyword>
<evidence type="ECO:0000256" key="5">
    <source>
        <dbReference type="ARBA" id="ARBA00022840"/>
    </source>
</evidence>
<dbReference type="PRINTS" id="PR01041">
    <property type="entry name" value="TRNASYNTHMET"/>
</dbReference>
<evidence type="ECO:0000256" key="7">
    <source>
        <dbReference type="ARBA" id="ARBA00023146"/>
    </source>
</evidence>
<evidence type="ECO:0000313" key="12">
    <source>
        <dbReference type="EMBL" id="TID14966.1"/>
    </source>
</evidence>
<gene>
    <name evidence="12" type="ORF">CANINC_004637</name>
</gene>
<keyword evidence="7 10" id="KW-0030">Aminoacyl-tRNA synthetase</keyword>
<dbReference type="InterPro" id="IPR023457">
    <property type="entry name" value="Met-tRNA_synth_2"/>
</dbReference>
<proteinExistence type="inferred from homology"/>
<evidence type="ECO:0000256" key="9">
    <source>
        <dbReference type="ARBA" id="ARBA00030904"/>
    </source>
</evidence>
<keyword evidence="6 10" id="KW-0648">Protein biosynthesis</keyword>
<evidence type="ECO:0000256" key="4">
    <source>
        <dbReference type="ARBA" id="ARBA00022741"/>
    </source>
</evidence>
<protein>
    <recommendedName>
        <fullName evidence="8">Methionine--tRNA ligase, mitochondrial</fullName>
        <ecNumber evidence="2">6.1.1.10</ecNumber>
    </recommendedName>
    <alternativeName>
        <fullName evidence="9">Methionyl-tRNA synthetase</fullName>
    </alternativeName>
</protein>
<dbReference type="NCBIfam" id="TIGR00398">
    <property type="entry name" value="metG"/>
    <property type="match status" value="1"/>
</dbReference>
<keyword evidence="3 10" id="KW-0436">Ligase</keyword>
<dbReference type="FunFam" id="2.170.220.10:FF:000002">
    <property type="entry name" value="Methionine--tRNA ligase"/>
    <property type="match status" value="1"/>
</dbReference>
<evidence type="ECO:0000256" key="8">
    <source>
        <dbReference type="ARBA" id="ARBA00026124"/>
    </source>
</evidence>
<dbReference type="Gene3D" id="3.40.50.620">
    <property type="entry name" value="HUPs"/>
    <property type="match status" value="1"/>
</dbReference>
<dbReference type="GO" id="GO:0006431">
    <property type="term" value="P:methionyl-tRNA aminoacylation"/>
    <property type="evidence" value="ECO:0007669"/>
    <property type="project" value="InterPro"/>
</dbReference>
<reference evidence="12 13" key="1">
    <citation type="journal article" date="2019" name="Front. Genet.">
        <title>Whole-Genome Sequencing of the Opportunistic Yeast Pathogen Candida inconspicua Uncovers Its Hybrid Origin.</title>
        <authorList>
            <person name="Mixao V."/>
            <person name="Hansen A.P."/>
            <person name="Saus E."/>
            <person name="Boekhout T."/>
            <person name="Lass-Florl C."/>
            <person name="Gabaldon T."/>
        </authorList>
    </citation>
    <scope>NUCLEOTIDE SEQUENCE [LARGE SCALE GENOMIC DNA]</scope>
    <source>
        <strain evidence="12 13">CBS 180</strain>
    </source>
</reference>
<evidence type="ECO:0000313" key="13">
    <source>
        <dbReference type="Proteomes" id="UP000307173"/>
    </source>
</evidence>
<accession>A0A4V4NF64</accession>